<dbReference type="GeneTree" id="ENSGT00390000011176"/>
<reference evidence="6" key="1">
    <citation type="submission" date="2014-08" db="EMBL/GenBank/DDBJ databases">
        <authorList>
            <person name="Senf B."/>
            <person name="Petzold A."/>
            <person name="Downie B.R."/>
            <person name="Koch P."/>
            <person name="Platzer M."/>
        </authorList>
    </citation>
    <scope>NUCLEOTIDE SEQUENCE [LARGE SCALE GENOMIC DNA]</scope>
    <source>
        <strain evidence="6">GRZ</strain>
    </source>
</reference>
<reference evidence="6" key="2">
    <citation type="submission" date="2025-08" db="UniProtKB">
        <authorList>
            <consortium name="Ensembl"/>
        </authorList>
    </citation>
    <scope>IDENTIFICATION</scope>
</reference>
<dbReference type="AlphaFoldDB" id="A0A8C6KZA7"/>
<evidence type="ECO:0000313" key="7">
    <source>
        <dbReference type="Proteomes" id="UP000694548"/>
    </source>
</evidence>
<evidence type="ECO:0000256" key="2">
    <source>
        <dbReference type="ARBA" id="ARBA00004496"/>
    </source>
</evidence>
<organism evidence="6 7">
    <name type="scientific">Nothobranchius furzeri</name>
    <name type="common">Turquoise killifish</name>
    <dbReference type="NCBI Taxonomy" id="105023"/>
    <lineage>
        <taxon>Eukaryota</taxon>
        <taxon>Metazoa</taxon>
        <taxon>Chordata</taxon>
        <taxon>Craniata</taxon>
        <taxon>Vertebrata</taxon>
        <taxon>Euteleostomi</taxon>
        <taxon>Actinopterygii</taxon>
        <taxon>Neopterygii</taxon>
        <taxon>Teleostei</taxon>
        <taxon>Neoteleostei</taxon>
        <taxon>Acanthomorphata</taxon>
        <taxon>Ovalentaria</taxon>
        <taxon>Atherinomorphae</taxon>
        <taxon>Cyprinodontiformes</taxon>
        <taxon>Nothobranchiidae</taxon>
        <taxon>Nothobranchius</taxon>
    </lineage>
</organism>
<dbReference type="GO" id="GO:0005737">
    <property type="term" value="C:cytoplasm"/>
    <property type="evidence" value="ECO:0007669"/>
    <property type="project" value="UniProtKB-SubCell"/>
</dbReference>
<comment type="subcellular location">
    <subcellularLocation>
        <location evidence="2">Cytoplasm</location>
    </subcellularLocation>
    <subcellularLocation>
        <location evidence="1">Nucleus</location>
    </subcellularLocation>
</comment>
<evidence type="ECO:0000259" key="5">
    <source>
        <dbReference type="Pfam" id="PF09811"/>
    </source>
</evidence>
<evidence type="ECO:0000256" key="4">
    <source>
        <dbReference type="ARBA" id="ARBA00023242"/>
    </source>
</evidence>
<evidence type="ECO:0000256" key="1">
    <source>
        <dbReference type="ARBA" id="ARBA00004123"/>
    </source>
</evidence>
<evidence type="ECO:0000313" key="6">
    <source>
        <dbReference type="Ensembl" id="ENSNFUP00015013279.1"/>
    </source>
</evidence>
<sequence length="227" mass="25216">MTSPHWLLKQRKLTMSWMKTAFSGQDVFDENADELNLQSKEWAANMKKRIMDGYVDGVDAGEEASLQAGFNQGFREGAAQTAALGRLKGMVSAIWCWCQIQHPETPPPVSVTDLLQLVTQHEDQIMESIRKRLENPPLSVSDVSDSMEDLEVEQAGPSSCVEKEPECCRSIQKMALGGPHQLQNICSKSTDCSGESLNVLLQRCMDVISELGLPQELIVHIQELKSV</sequence>
<accession>A0A8C6KZA7</accession>
<dbReference type="PANTHER" id="PTHR18829">
    <property type="entry name" value="PROTEIN YAE1 HOMOLOG"/>
    <property type="match status" value="1"/>
</dbReference>
<dbReference type="InterPro" id="IPR038881">
    <property type="entry name" value="Yae1-like"/>
</dbReference>
<dbReference type="Ensembl" id="ENSNFUT00015013955.1">
    <property type="protein sequence ID" value="ENSNFUP00015013279.1"/>
    <property type="gene ID" value="ENSNFUG00015006533.1"/>
</dbReference>
<protein>
    <submittedName>
        <fullName evidence="6">OTU deubiquitinase with linear linkage specificity a</fullName>
    </submittedName>
</protein>
<evidence type="ECO:0000256" key="3">
    <source>
        <dbReference type="ARBA" id="ARBA00022490"/>
    </source>
</evidence>
<dbReference type="Pfam" id="PF09811">
    <property type="entry name" value="Yae1_N"/>
    <property type="match status" value="1"/>
</dbReference>
<name>A0A8C6KZA7_NOTFU</name>
<keyword evidence="7" id="KW-1185">Reference proteome</keyword>
<reference evidence="6" key="3">
    <citation type="submission" date="2025-09" db="UniProtKB">
        <authorList>
            <consortium name="Ensembl"/>
        </authorList>
    </citation>
    <scope>IDENTIFICATION</scope>
</reference>
<dbReference type="PANTHER" id="PTHR18829:SF0">
    <property type="entry name" value="PROTEIN YAE1 HOMOLOG"/>
    <property type="match status" value="1"/>
</dbReference>
<keyword evidence="3" id="KW-0963">Cytoplasm</keyword>
<dbReference type="InterPro" id="IPR019191">
    <property type="entry name" value="Essential_protein_Yae1_N"/>
</dbReference>
<dbReference type="Proteomes" id="UP000694548">
    <property type="component" value="Chromosome sgr08"/>
</dbReference>
<keyword evidence="4" id="KW-0539">Nucleus</keyword>
<proteinExistence type="predicted"/>
<gene>
    <name evidence="6" type="primary">YAE1</name>
    <name evidence="6" type="synonym">otulina</name>
</gene>
<dbReference type="GO" id="GO:0005634">
    <property type="term" value="C:nucleus"/>
    <property type="evidence" value="ECO:0007669"/>
    <property type="project" value="UniProtKB-SubCell"/>
</dbReference>
<feature type="domain" description="Essential protein Yae1 N-terminal" evidence="5">
    <location>
        <begin position="53"/>
        <end position="91"/>
    </location>
</feature>